<keyword evidence="2" id="KW-1185">Reference proteome</keyword>
<dbReference type="KEGG" id="swp:swp_4684"/>
<accession>B8CTS6</accession>
<evidence type="ECO:0000313" key="1">
    <source>
        <dbReference type="EMBL" id="ACJ31320.1"/>
    </source>
</evidence>
<dbReference type="EMBL" id="CP000472">
    <property type="protein sequence ID" value="ACJ31320.1"/>
    <property type="molecule type" value="Genomic_DNA"/>
</dbReference>
<gene>
    <name evidence="1" type="ordered locus">swp_4684</name>
</gene>
<dbReference type="RefSeq" id="WP_020914650.1">
    <property type="nucleotide sequence ID" value="NC_011566.1"/>
</dbReference>
<name>B8CTS6_SHEPW</name>
<organism evidence="1 2">
    <name type="scientific">Shewanella piezotolerans (strain WP3 / JCM 13877)</name>
    <dbReference type="NCBI Taxonomy" id="225849"/>
    <lineage>
        <taxon>Bacteria</taxon>
        <taxon>Pseudomonadati</taxon>
        <taxon>Pseudomonadota</taxon>
        <taxon>Gammaproteobacteria</taxon>
        <taxon>Alteromonadales</taxon>
        <taxon>Shewanellaceae</taxon>
        <taxon>Shewanella</taxon>
    </lineage>
</organism>
<dbReference type="Proteomes" id="UP000000753">
    <property type="component" value="Chromosome"/>
</dbReference>
<sequence length="154" mass="17163">MNDQVNIKPEDIETEGAISVTEDRIQALNSYIDIRASGCKVAVSNVSTHGTIITVSGVNPYSSIEFSMNSRYRGKYSLAEQNWFNFNSARKDIYFDNKVLVRPTGYRGAKSSAIVFTESPDRTNTGTSSKEIKTDFSIVNLHGSIDDPTLIIRW</sequence>
<protein>
    <submittedName>
        <fullName evidence="1">Uncharacterized protein</fullName>
    </submittedName>
</protein>
<proteinExistence type="predicted"/>
<dbReference type="HOGENOM" id="CLU_1703037_0_0_6"/>
<reference evidence="1 2" key="1">
    <citation type="journal article" date="2008" name="PLoS ONE">
        <title>Environmental adaptation: genomic analysis of the piezotolerant and psychrotolerant deep-sea iron reducing bacterium Shewanella piezotolerans WP3.</title>
        <authorList>
            <person name="Wang F."/>
            <person name="Wang J."/>
            <person name="Jian H."/>
            <person name="Zhang B."/>
            <person name="Li S."/>
            <person name="Wang F."/>
            <person name="Zeng X."/>
            <person name="Gao L."/>
            <person name="Bartlett D.H."/>
            <person name="Yu J."/>
            <person name="Hu S."/>
            <person name="Xiao X."/>
        </authorList>
    </citation>
    <scope>NUCLEOTIDE SEQUENCE [LARGE SCALE GENOMIC DNA]</scope>
    <source>
        <strain evidence="2">WP3 / JCM 13877</strain>
    </source>
</reference>
<dbReference type="AlphaFoldDB" id="B8CTS6"/>
<evidence type="ECO:0000313" key="2">
    <source>
        <dbReference type="Proteomes" id="UP000000753"/>
    </source>
</evidence>